<sequence length="281" mass="30635">MSAAAKQIAVVIGGWRAGWPTARDLLIKSEGPMVLYSTGSPEDASTLKFIEKPEESPIYHHYAQKGSELKNVPLDARKGDLVQEFKEKLLGLHGTQSISVLIHAVNAPFAPHNTTHVKRAVEEIYYGAKRITEALEPLMKRNGEGRIVFVSAPQGKPSWIYNKDVGRLFQEKNMTWDHLDGTMNKYIDDVQNGLIKDAGWPQPNPGAKSSAPGHIANIGAAAIPFILGKDSAYNGVLVNSCVPEQRGRGSGFGPPTPLLLATGDINGTTGKFWEKEQVAEW</sequence>
<evidence type="ECO:0000256" key="1">
    <source>
        <dbReference type="ARBA" id="ARBA00006484"/>
    </source>
</evidence>
<reference evidence="4 5" key="1">
    <citation type="submission" date="2013-05" db="EMBL/GenBank/DDBJ databases">
        <title>Drechslerella stenobrocha genome reveals carnivorous origination and mechanical trapping mechanism of predatory fungi.</title>
        <authorList>
            <person name="Liu X."/>
            <person name="Zhang W."/>
            <person name="Liu K."/>
        </authorList>
    </citation>
    <scope>NUCLEOTIDE SEQUENCE [LARGE SCALE GENOMIC DNA]</scope>
    <source>
        <strain evidence="4 5">248</strain>
    </source>
</reference>
<dbReference type="GO" id="GO:0016491">
    <property type="term" value="F:oxidoreductase activity"/>
    <property type="evidence" value="ECO:0007669"/>
    <property type="project" value="UniProtKB-KW"/>
</dbReference>
<dbReference type="SUPFAM" id="SSF51735">
    <property type="entry name" value="NAD(P)-binding Rossmann-fold domains"/>
    <property type="match status" value="1"/>
</dbReference>
<dbReference type="PANTHER" id="PTHR43963:SF6">
    <property type="entry name" value="CHAIN DEHYDROGENASE FAMILY PROTEIN, PUTATIVE (AFU_ORTHOLOGUE AFUA_3G15350)-RELATED"/>
    <property type="match status" value="1"/>
</dbReference>
<evidence type="ECO:0000313" key="5">
    <source>
        <dbReference type="Proteomes" id="UP000024837"/>
    </source>
</evidence>
<comment type="similarity">
    <text evidence="1">Belongs to the short-chain dehydrogenases/reductases (SDR) family.</text>
</comment>
<dbReference type="HOGENOM" id="CLU_994038_0_0_1"/>
<proteinExistence type="inferred from homology"/>
<accession>W7HNQ9</accession>
<dbReference type="OrthoDB" id="1933717at2759"/>
<keyword evidence="2" id="KW-0521">NADP</keyword>
<dbReference type="EMBL" id="KI966434">
    <property type="protein sequence ID" value="EWC44779.1"/>
    <property type="molecule type" value="Genomic_DNA"/>
</dbReference>
<organism evidence="4 5">
    <name type="scientific">Drechslerella stenobrocha 248</name>
    <dbReference type="NCBI Taxonomy" id="1043628"/>
    <lineage>
        <taxon>Eukaryota</taxon>
        <taxon>Fungi</taxon>
        <taxon>Dikarya</taxon>
        <taxon>Ascomycota</taxon>
        <taxon>Pezizomycotina</taxon>
        <taxon>Orbiliomycetes</taxon>
        <taxon>Orbiliales</taxon>
        <taxon>Orbiliaceae</taxon>
        <taxon>Drechslerella</taxon>
    </lineage>
</organism>
<keyword evidence="5" id="KW-1185">Reference proteome</keyword>
<protein>
    <submittedName>
        <fullName evidence="4">Uncharacterized protein</fullName>
    </submittedName>
</protein>
<dbReference type="Proteomes" id="UP000024837">
    <property type="component" value="Unassembled WGS sequence"/>
</dbReference>
<name>W7HNQ9_9PEZI</name>
<evidence type="ECO:0000256" key="3">
    <source>
        <dbReference type="ARBA" id="ARBA00023002"/>
    </source>
</evidence>
<evidence type="ECO:0000256" key="2">
    <source>
        <dbReference type="ARBA" id="ARBA00022857"/>
    </source>
</evidence>
<keyword evidence="3" id="KW-0560">Oxidoreductase</keyword>
<dbReference type="Gene3D" id="3.40.50.720">
    <property type="entry name" value="NAD(P)-binding Rossmann-like Domain"/>
    <property type="match status" value="1"/>
</dbReference>
<evidence type="ECO:0000313" key="4">
    <source>
        <dbReference type="EMBL" id="EWC44779.1"/>
    </source>
</evidence>
<dbReference type="AlphaFoldDB" id="W7HNQ9"/>
<gene>
    <name evidence="4" type="ORF">DRE_06417</name>
</gene>
<dbReference type="PANTHER" id="PTHR43963">
    <property type="entry name" value="CARBONYL REDUCTASE 1-RELATED"/>
    <property type="match status" value="1"/>
</dbReference>
<dbReference type="InterPro" id="IPR036291">
    <property type="entry name" value="NAD(P)-bd_dom_sf"/>
</dbReference>